<evidence type="ECO:0000313" key="15">
    <source>
        <dbReference type="RefSeq" id="XP_014023946.1"/>
    </source>
</evidence>
<dbReference type="SMART" id="SM00175">
    <property type="entry name" value="RAB"/>
    <property type="match status" value="1"/>
</dbReference>
<sequence>MSLTLLETDDSYDFVFKIVLVGDVGVGKTCVVQRFKSGNFMERQGNTIGVDFTMKTMDIQGKRVKLQIWDTAGQERFRTITQSYYRSTNGAVIAYDITKRGTFMAVPKWMEDVKKYGGSNIVPLLIGNKSDLVDQREVSLEDAQTMAHQLEFLTAIETSAKDASNVDEAFNKMAAELILRHGGPMFNENVTESFKLNSKDMGGEGWGCGC</sequence>
<dbReference type="KEGG" id="sasa:106583854"/>
<dbReference type="GO" id="GO:0030670">
    <property type="term" value="C:phagocytic vesicle membrane"/>
    <property type="evidence" value="ECO:0007669"/>
    <property type="project" value="UniProtKB-SubCell"/>
</dbReference>
<gene>
    <name evidence="15" type="primary">rab43</name>
</gene>
<dbReference type="Bgee" id="ENSSSAG00000008835">
    <property type="expression patterns" value="Expressed in actinopterygian pyloric caecum and 21 other cell types or tissues"/>
</dbReference>
<dbReference type="STRING" id="8030.ENSSSAP00000018440"/>
<evidence type="ECO:0000256" key="2">
    <source>
        <dbReference type="ARBA" id="ARBA00006270"/>
    </source>
</evidence>
<keyword evidence="10" id="KW-0636">Prenylation</keyword>
<keyword evidence="8" id="KW-0472">Membrane</keyword>
<dbReference type="Gene3D" id="3.40.50.300">
    <property type="entry name" value="P-loop containing nucleotide triphosphate hydrolases"/>
    <property type="match status" value="1"/>
</dbReference>
<dbReference type="PRINTS" id="PR00449">
    <property type="entry name" value="RASTRNSFRMNG"/>
</dbReference>
<dbReference type="SMART" id="SM00176">
    <property type="entry name" value="RAN"/>
    <property type="match status" value="1"/>
</dbReference>
<protein>
    <recommendedName>
        <fullName evidence="13">Ras-related protein Rab-43</fullName>
    </recommendedName>
</protein>
<proteinExistence type="inferred from homology"/>
<dbReference type="Proteomes" id="UP001652741">
    <property type="component" value="Chromosome ssa22"/>
</dbReference>
<dbReference type="NCBIfam" id="TIGR00231">
    <property type="entry name" value="small_GTP"/>
    <property type="match status" value="1"/>
</dbReference>
<evidence type="ECO:0000256" key="11">
    <source>
        <dbReference type="ARBA" id="ARBA00023329"/>
    </source>
</evidence>
<dbReference type="Pfam" id="PF00071">
    <property type="entry name" value="Ras"/>
    <property type="match status" value="1"/>
</dbReference>
<dbReference type="GO" id="GO:0003924">
    <property type="term" value="F:GTPase activity"/>
    <property type="evidence" value="ECO:0007669"/>
    <property type="project" value="InterPro"/>
</dbReference>
<accession>A0A1S3P8L1</accession>
<dbReference type="GeneID" id="106583854"/>
<dbReference type="PROSITE" id="PS51419">
    <property type="entry name" value="RAB"/>
    <property type="match status" value="1"/>
</dbReference>
<dbReference type="SUPFAM" id="SSF52540">
    <property type="entry name" value="P-loop containing nucleoside triphosphate hydrolases"/>
    <property type="match status" value="1"/>
</dbReference>
<organism evidence="14 15">
    <name type="scientific">Salmo salar</name>
    <name type="common">Atlantic salmon</name>
    <dbReference type="NCBI Taxonomy" id="8030"/>
    <lineage>
        <taxon>Eukaryota</taxon>
        <taxon>Metazoa</taxon>
        <taxon>Chordata</taxon>
        <taxon>Craniata</taxon>
        <taxon>Vertebrata</taxon>
        <taxon>Euteleostomi</taxon>
        <taxon>Actinopterygii</taxon>
        <taxon>Neopterygii</taxon>
        <taxon>Teleostei</taxon>
        <taxon>Protacanthopterygii</taxon>
        <taxon>Salmoniformes</taxon>
        <taxon>Salmonidae</taxon>
        <taxon>Salmoninae</taxon>
        <taxon>Salmo</taxon>
    </lineage>
</organism>
<keyword evidence="7" id="KW-0342">GTP-binding</keyword>
<dbReference type="OrthoDB" id="9989112at2759"/>
<keyword evidence="11" id="KW-0968">Cytoplasmic vesicle</keyword>
<reference evidence="15" key="1">
    <citation type="submission" date="2025-08" db="UniProtKB">
        <authorList>
            <consortium name="RefSeq"/>
        </authorList>
    </citation>
    <scope>IDENTIFICATION</scope>
</reference>
<keyword evidence="5" id="KW-0547">Nucleotide-binding</keyword>
<dbReference type="RefSeq" id="XP_014023946.1">
    <property type="nucleotide sequence ID" value="XM_014168471.2"/>
</dbReference>
<evidence type="ECO:0000256" key="7">
    <source>
        <dbReference type="ARBA" id="ARBA00023134"/>
    </source>
</evidence>
<evidence type="ECO:0000313" key="14">
    <source>
        <dbReference type="Proteomes" id="UP001652741"/>
    </source>
</evidence>
<name>A0A1S3P8L1_SALSA</name>
<evidence type="ECO:0000256" key="3">
    <source>
        <dbReference type="ARBA" id="ARBA00022481"/>
    </source>
</evidence>
<keyword evidence="14" id="KW-1185">Reference proteome</keyword>
<dbReference type="PROSITE" id="PS51421">
    <property type="entry name" value="RAS"/>
    <property type="match status" value="1"/>
</dbReference>
<dbReference type="InterPro" id="IPR027417">
    <property type="entry name" value="P-loop_NTPase"/>
</dbReference>
<dbReference type="GO" id="GO:0005525">
    <property type="term" value="F:GTP binding"/>
    <property type="evidence" value="ECO:0007669"/>
    <property type="project" value="UniProtKB-KW"/>
</dbReference>
<dbReference type="SMART" id="SM00173">
    <property type="entry name" value="RAS"/>
    <property type="match status" value="1"/>
</dbReference>
<dbReference type="FunFam" id="3.40.50.300:FF:000803">
    <property type="entry name" value="Ras-related protein Rab-43"/>
    <property type="match status" value="1"/>
</dbReference>
<dbReference type="OMA" id="FIERHGN"/>
<evidence type="ECO:0000256" key="5">
    <source>
        <dbReference type="ARBA" id="ARBA00022741"/>
    </source>
</evidence>
<evidence type="ECO:0000256" key="9">
    <source>
        <dbReference type="ARBA" id="ARBA00023288"/>
    </source>
</evidence>
<evidence type="ECO:0000256" key="6">
    <source>
        <dbReference type="ARBA" id="ARBA00023034"/>
    </source>
</evidence>
<evidence type="ECO:0000256" key="8">
    <source>
        <dbReference type="ARBA" id="ARBA00023136"/>
    </source>
</evidence>
<keyword evidence="4" id="KW-0597">Phosphoprotein</keyword>
<dbReference type="PaxDb" id="8030-ENSSSAP00000018440"/>
<evidence type="ECO:0000256" key="4">
    <source>
        <dbReference type="ARBA" id="ARBA00022553"/>
    </source>
</evidence>
<evidence type="ECO:0000256" key="13">
    <source>
        <dbReference type="ARBA" id="ARBA00067841"/>
    </source>
</evidence>
<dbReference type="SMART" id="SM00174">
    <property type="entry name" value="RHO"/>
    <property type="match status" value="1"/>
</dbReference>
<dbReference type="PANTHER" id="PTHR47979">
    <property type="entry name" value="DRAB11-RELATED"/>
    <property type="match status" value="1"/>
</dbReference>
<keyword evidence="6" id="KW-0333">Golgi apparatus</keyword>
<comment type="similarity">
    <text evidence="2">Belongs to the small GTPase superfamily. Rab family.</text>
</comment>
<evidence type="ECO:0000256" key="12">
    <source>
        <dbReference type="ARBA" id="ARBA00037864"/>
    </source>
</evidence>
<dbReference type="PROSITE" id="PS51420">
    <property type="entry name" value="RHO"/>
    <property type="match status" value="1"/>
</dbReference>
<evidence type="ECO:0000256" key="1">
    <source>
        <dbReference type="ARBA" id="ARBA00004616"/>
    </source>
</evidence>
<dbReference type="GO" id="GO:0005794">
    <property type="term" value="C:Golgi apparatus"/>
    <property type="evidence" value="ECO:0007669"/>
    <property type="project" value="UniProtKB-SubCell"/>
</dbReference>
<keyword evidence="9" id="KW-0449">Lipoprotein</keyword>
<keyword evidence="3" id="KW-0488">Methylation</keyword>
<dbReference type="AlphaFoldDB" id="A0A1S3P8L1"/>
<dbReference type="InterPro" id="IPR050209">
    <property type="entry name" value="Rab_GTPases_membrane_traffic"/>
</dbReference>
<dbReference type="CTD" id="339122"/>
<comment type="subcellular location">
    <subcellularLocation>
        <location evidence="1">Cytoplasmic vesicle</location>
        <location evidence="1">Phagosome membrane</location>
        <topology evidence="1">Lipid-anchor</topology>
        <orientation evidence="1">Cytoplasmic side</orientation>
    </subcellularLocation>
    <subcellularLocation>
        <location evidence="12">Golgi apparatus</location>
        <location evidence="12">trans-Golgi network membrane</location>
        <topology evidence="12">Lipid-anchor</topology>
    </subcellularLocation>
</comment>
<dbReference type="InterPro" id="IPR005225">
    <property type="entry name" value="Small_GTP-bd"/>
</dbReference>
<evidence type="ECO:0000256" key="10">
    <source>
        <dbReference type="ARBA" id="ARBA00023289"/>
    </source>
</evidence>
<dbReference type="InterPro" id="IPR001806">
    <property type="entry name" value="Small_GTPase"/>
</dbReference>